<organism evidence="2 3">
    <name type="scientific">Pygocentrus nattereri</name>
    <name type="common">Red-bellied piranha</name>
    <dbReference type="NCBI Taxonomy" id="42514"/>
    <lineage>
        <taxon>Eukaryota</taxon>
        <taxon>Metazoa</taxon>
        <taxon>Chordata</taxon>
        <taxon>Craniata</taxon>
        <taxon>Vertebrata</taxon>
        <taxon>Euteleostomi</taxon>
        <taxon>Actinopterygii</taxon>
        <taxon>Neopterygii</taxon>
        <taxon>Teleostei</taxon>
        <taxon>Ostariophysi</taxon>
        <taxon>Characiformes</taxon>
        <taxon>Characoidei</taxon>
        <taxon>Pygocentrus</taxon>
    </lineage>
</organism>
<name>A0A3B4C237_PYGNA</name>
<keyword evidence="1" id="KW-0472">Membrane</keyword>
<dbReference type="AlphaFoldDB" id="A0A3B4C237"/>
<evidence type="ECO:0000313" key="3">
    <source>
        <dbReference type="Proteomes" id="UP001501920"/>
    </source>
</evidence>
<evidence type="ECO:0000313" key="2">
    <source>
        <dbReference type="Ensembl" id="ENSPNAP00000005843.2"/>
    </source>
</evidence>
<reference evidence="2" key="3">
    <citation type="submission" date="2025-09" db="UniProtKB">
        <authorList>
            <consortium name="Ensembl"/>
        </authorList>
    </citation>
    <scope>IDENTIFICATION</scope>
</reference>
<accession>A0A3B4C237</accession>
<evidence type="ECO:0008006" key="4">
    <source>
        <dbReference type="Google" id="ProtNLM"/>
    </source>
</evidence>
<keyword evidence="1" id="KW-0812">Transmembrane</keyword>
<keyword evidence="3" id="KW-1185">Reference proteome</keyword>
<gene>
    <name evidence="2" type="primary">THY1</name>
</gene>
<dbReference type="Ensembl" id="ENSPNAT00000004601.2">
    <property type="protein sequence ID" value="ENSPNAP00000005843.2"/>
    <property type="gene ID" value="ENSPNAG00000011952.2"/>
</dbReference>
<dbReference type="OrthoDB" id="8842429at2759"/>
<evidence type="ECO:0000256" key="1">
    <source>
        <dbReference type="SAM" id="Phobius"/>
    </source>
</evidence>
<protein>
    <recommendedName>
        <fullName evidence="4">Immunoglobulin V-set domain-containing protein</fullName>
    </recommendedName>
</protein>
<proteinExistence type="predicted"/>
<reference evidence="2 3" key="1">
    <citation type="submission" date="2020-10" db="EMBL/GenBank/DDBJ databases">
        <title>Pygocentrus nattereri (red-bellied piranha) genome, fPygNat1, primary haplotype.</title>
        <authorList>
            <person name="Myers G."/>
            <person name="Meyer A."/>
            <person name="Karagic N."/>
            <person name="Pippel M."/>
            <person name="Winkler S."/>
            <person name="Tracey A."/>
            <person name="Wood J."/>
            <person name="Formenti G."/>
            <person name="Howe K."/>
            <person name="Fedrigo O."/>
            <person name="Jarvis E.D."/>
        </authorList>
    </citation>
    <scope>NUCLEOTIDE SEQUENCE [LARGE SCALE GENOMIC DNA]</scope>
</reference>
<keyword evidence="1" id="KW-1133">Transmembrane helix</keyword>
<reference evidence="2" key="2">
    <citation type="submission" date="2025-08" db="UniProtKB">
        <authorList>
            <consortium name="Ensembl"/>
        </authorList>
    </citation>
    <scope>IDENTIFICATION</scope>
</reference>
<dbReference type="OMA" id="CTINDFK"/>
<sequence>LRYTGFASSFSMVSAQTGVILEACGNQEVLEMMCKINSTSINTCIYYSKEKVVVSSGGVPPQDSTYKDRAKIVKTDKVCKLTLTGLEDHNQTFTCTINDFKPVLKTVNKSIQVCTAFSFFLSFVYVPAASFLLPLACLLHPFAVCLLWLHYLLCRTIIGFRISVIQNCQLKNHE</sequence>
<feature type="transmembrane region" description="Helical" evidence="1">
    <location>
        <begin position="110"/>
        <end position="126"/>
    </location>
</feature>
<dbReference type="Proteomes" id="UP001501920">
    <property type="component" value="Chromosome 23"/>
</dbReference>